<proteinExistence type="predicted"/>
<dbReference type="STRING" id="692370.A6F68_01803"/>
<dbReference type="Gene3D" id="3.40.50.410">
    <property type="entry name" value="von Willebrand factor, type A domain"/>
    <property type="match status" value="1"/>
</dbReference>
<reference evidence="4 5" key="1">
    <citation type="submission" date="2016-07" db="EMBL/GenBank/DDBJ databases">
        <title>Complete genome sequence of Altererythrobacter dongtanensis KCTC 22672, a type strain with esterase isolated from tidal flat.</title>
        <authorList>
            <person name="Cheng H."/>
            <person name="Wu Y.-H."/>
            <person name="Zhou P."/>
            <person name="Huo Y.-Y."/>
            <person name="Wang C.-S."/>
            <person name="Xu X.-W."/>
        </authorList>
    </citation>
    <scope>NUCLEOTIDE SEQUENCE [LARGE SCALE GENOMIC DNA]</scope>
    <source>
        <strain evidence="4 5">KCTC 22672</strain>
    </source>
</reference>
<feature type="domain" description="VWFA" evidence="3">
    <location>
        <begin position="400"/>
        <end position="606"/>
    </location>
</feature>
<evidence type="ECO:0000256" key="1">
    <source>
        <dbReference type="NCBIfam" id="TIGR01651"/>
    </source>
</evidence>
<dbReference type="InterPro" id="IPR002035">
    <property type="entry name" value="VWF_A"/>
</dbReference>
<feature type="compositionally biased region" description="Acidic residues" evidence="2">
    <location>
        <begin position="253"/>
        <end position="282"/>
    </location>
</feature>
<dbReference type="CDD" id="cd01454">
    <property type="entry name" value="vWA_norD_type"/>
    <property type="match status" value="1"/>
</dbReference>
<dbReference type="OrthoDB" id="9764783at2"/>
<feature type="compositionally biased region" description="Low complexity" evidence="2">
    <location>
        <begin position="240"/>
        <end position="252"/>
    </location>
</feature>
<evidence type="ECO:0000313" key="4">
    <source>
        <dbReference type="EMBL" id="ANY20313.1"/>
    </source>
</evidence>
<protein>
    <recommendedName>
        <fullName evidence="1">Cobaltochelatase subunit CobT</fullName>
        <ecNumber evidence="1">6.6.1.2</ecNumber>
    </recommendedName>
</protein>
<keyword evidence="5" id="KW-1185">Reference proteome</keyword>
<feature type="compositionally biased region" description="Acidic residues" evidence="2">
    <location>
        <begin position="209"/>
        <end position="239"/>
    </location>
</feature>
<sequence length="606" mass="67485">MADETPLDRFKHALTGASRAVAHEPEVEVAWSADAPTVRGKQMRVPLPGRSLPADQVREARGVADGFALRLLHHNEALHARGAPTEPVARACYDVAEMIRYEALGSNSYGGMRDNLDAAMQLRTAGDPITRAIRKEDVPLPTALGLILREKLTGQAVPERASAGVEMVRDWIEDRALGDFDALALTLDDQKAFQNLTLDLLRHLELTLPDDLDQTPDDSDDGDEPEGEQEDEGEDDNEGQGDPQATEMAGEMSEGDDDGEGETEMSSEEDMQDGEPGDEGEEGMMPVRPNRPWTDIPEGFDYKAWTTKFDEVIEAPELCDSEELDRLRAYLDSQLTGLQGVVTRLANRLQRRLMAQQNRSWDFDQEEGLLDAARLARVIISPGHSLSYKVERDVEFKDTVVTLLIDNSGSMRGRPISIAAISADILGRTLERVGVKTEVLGFTTRAWKGGQSREQWLAEGKPAQPGRLNDLRHIIYKKADEPWRRARRNLGLMMREGLLKENIDGEALLWAHERLLARSEDRRILMVISDGAPVDDSTLSVNSAGYLEQHLRKVIDWIEKQSPVQLVAIGIGHDVTRYYKRAVTIMDVEQLGGTITEQLAELFEVE</sequence>
<dbReference type="NCBIfam" id="TIGR01651">
    <property type="entry name" value="CobT"/>
    <property type="match status" value="1"/>
</dbReference>
<dbReference type="InterPro" id="IPR006538">
    <property type="entry name" value="CobT"/>
</dbReference>
<dbReference type="PROSITE" id="PS50234">
    <property type="entry name" value="VWFA"/>
    <property type="match status" value="1"/>
</dbReference>
<organism evidence="4 5">
    <name type="scientific">Tsuneonella dongtanensis</name>
    <dbReference type="NCBI Taxonomy" id="692370"/>
    <lineage>
        <taxon>Bacteria</taxon>
        <taxon>Pseudomonadati</taxon>
        <taxon>Pseudomonadota</taxon>
        <taxon>Alphaproteobacteria</taxon>
        <taxon>Sphingomonadales</taxon>
        <taxon>Erythrobacteraceae</taxon>
        <taxon>Tsuneonella</taxon>
    </lineage>
</organism>
<name>A0A1B2ADU8_9SPHN</name>
<dbReference type="KEGG" id="ado:A6F68_01803"/>
<dbReference type="PIRSF" id="PIRSF031715">
    <property type="entry name" value="Cob_chel_CobT"/>
    <property type="match status" value="1"/>
</dbReference>
<evidence type="ECO:0000256" key="2">
    <source>
        <dbReference type="SAM" id="MobiDB-lite"/>
    </source>
</evidence>
<dbReference type="RefSeq" id="WP_067678797.1">
    <property type="nucleotide sequence ID" value="NZ_CP016591.1"/>
</dbReference>
<dbReference type="Pfam" id="PF06213">
    <property type="entry name" value="CobT"/>
    <property type="match status" value="1"/>
</dbReference>
<dbReference type="PANTHER" id="PTHR41248:SF1">
    <property type="entry name" value="NORD PROTEIN"/>
    <property type="match status" value="1"/>
</dbReference>
<dbReference type="GO" id="GO:0051116">
    <property type="term" value="F:cobaltochelatase activity"/>
    <property type="evidence" value="ECO:0007669"/>
    <property type="project" value="UniProtKB-UniRule"/>
</dbReference>
<dbReference type="EMBL" id="CP016591">
    <property type="protein sequence ID" value="ANY20313.1"/>
    <property type="molecule type" value="Genomic_DNA"/>
</dbReference>
<gene>
    <name evidence="4" type="primary">cobT</name>
    <name evidence="4" type="ORF">A6F68_01803</name>
</gene>
<dbReference type="PATRIC" id="fig|692370.5.peg.1816"/>
<dbReference type="InterPro" id="IPR051928">
    <property type="entry name" value="NorD/CobT"/>
</dbReference>
<dbReference type="AlphaFoldDB" id="A0A1B2ADU8"/>
<dbReference type="SUPFAM" id="SSF53300">
    <property type="entry name" value="vWA-like"/>
    <property type="match status" value="1"/>
</dbReference>
<dbReference type="PANTHER" id="PTHR41248">
    <property type="entry name" value="NORD PROTEIN"/>
    <property type="match status" value="1"/>
</dbReference>
<dbReference type="GO" id="GO:0009236">
    <property type="term" value="P:cobalamin biosynthetic process"/>
    <property type="evidence" value="ECO:0007669"/>
    <property type="project" value="UniProtKB-UniRule"/>
</dbReference>
<keyword evidence="4" id="KW-0436">Ligase</keyword>
<dbReference type="Proteomes" id="UP000092932">
    <property type="component" value="Chromosome"/>
</dbReference>
<feature type="region of interest" description="Disordered" evidence="2">
    <location>
        <begin position="209"/>
        <end position="295"/>
    </location>
</feature>
<dbReference type="InterPro" id="IPR036465">
    <property type="entry name" value="vWFA_dom_sf"/>
</dbReference>
<dbReference type="InterPro" id="IPR025861">
    <property type="entry name" value="CobT_VWA_dom"/>
</dbReference>
<evidence type="ECO:0000313" key="5">
    <source>
        <dbReference type="Proteomes" id="UP000092932"/>
    </source>
</evidence>
<accession>A0A1B2ADU8</accession>
<dbReference type="EC" id="6.6.1.2" evidence="1"/>
<dbReference type="Pfam" id="PF11775">
    <property type="entry name" value="CobT_C"/>
    <property type="match status" value="1"/>
</dbReference>
<evidence type="ECO:0000259" key="3">
    <source>
        <dbReference type="PROSITE" id="PS50234"/>
    </source>
</evidence>